<feature type="compositionally biased region" description="Basic and acidic residues" evidence="1">
    <location>
        <begin position="15"/>
        <end position="24"/>
    </location>
</feature>
<organism evidence="2 3">
    <name type="scientific">Dorcoceras hygrometricum</name>
    <dbReference type="NCBI Taxonomy" id="472368"/>
    <lineage>
        <taxon>Eukaryota</taxon>
        <taxon>Viridiplantae</taxon>
        <taxon>Streptophyta</taxon>
        <taxon>Embryophyta</taxon>
        <taxon>Tracheophyta</taxon>
        <taxon>Spermatophyta</taxon>
        <taxon>Magnoliopsida</taxon>
        <taxon>eudicotyledons</taxon>
        <taxon>Gunneridae</taxon>
        <taxon>Pentapetalae</taxon>
        <taxon>asterids</taxon>
        <taxon>lamiids</taxon>
        <taxon>Lamiales</taxon>
        <taxon>Gesneriaceae</taxon>
        <taxon>Didymocarpoideae</taxon>
        <taxon>Trichosporeae</taxon>
        <taxon>Loxocarpinae</taxon>
        <taxon>Dorcoceras</taxon>
    </lineage>
</organism>
<reference evidence="2 3" key="1">
    <citation type="journal article" date="2015" name="Proc. Natl. Acad. Sci. U.S.A.">
        <title>The resurrection genome of Boea hygrometrica: A blueprint for survival of dehydration.</title>
        <authorList>
            <person name="Xiao L."/>
            <person name="Yang G."/>
            <person name="Zhang L."/>
            <person name="Yang X."/>
            <person name="Zhao S."/>
            <person name="Ji Z."/>
            <person name="Zhou Q."/>
            <person name="Hu M."/>
            <person name="Wang Y."/>
            <person name="Chen M."/>
            <person name="Xu Y."/>
            <person name="Jin H."/>
            <person name="Xiao X."/>
            <person name="Hu G."/>
            <person name="Bao F."/>
            <person name="Hu Y."/>
            <person name="Wan P."/>
            <person name="Li L."/>
            <person name="Deng X."/>
            <person name="Kuang T."/>
            <person name="Xiang C."/>
            <person name="Zhu J.K."/>
            <person name="Oliver M.J."/>
            <person name="He Y."/>
        </authorList>
    </citation>
    <scope>NUCLEOTIDE SEQUENCE [LARGE SCALE GENOMIC DNA]</scope>
    <source>
        <strain evidence="3">cv. XS01</strain>
    </source>
</reference>
<name>A0A2Z7BID1_9LAMI</name>
<keyword evidence="3" id="KW-1185">Reference proteome</keyword>
<feature type="region of interest" description="Disordered" evidence="1">
    <location>
        <begin position="1"/>
        <end position="24"/>
    </location>
</feature>
<dbReference type="EMBL" id="KV005273">
    <property type="protein sequence ID" value="KZV34122.1"/>
    <property type="molecule type" value="Genomic_DNA"/>
</dbReference>
<sequence>MKSGKEDGASMVRSNSHEDRREGLRSSSIIISRNGHGIFAPVEIREINWAKHFLPKIDPVAKAKVVMDAFARSNPVEEHCMLVPNQRRKMYPTKCVNMTSGYTSALRNLSRRRCCVRPGALIHRLDTQPISRWKSSIRDLQMRQSVDHHSSLVFRRDTQPATTSMIELNLSGATTQPVDHNASSIRESIKFRLNIYLNSTEHYHSSKSKLRSVRNHLLKAAQERKNHWSTIEKISNSATTSCTLNSSTQVSKLVSIERSKEDELSAIDLAPNGGVNQRQSQEIGFE</sequence>
<protein>
    <submittedName>
        <fullName evidence="2">Uncharacterized protein</fullName>
    </submittedName>
</protein>
<proteinExistence type="predicted"/>
<evidence type="ECO:0000313" key="2">
    <source>
        <dbReference type="EMBL" id="KZV34122.1"/>
    </source>
</evidence>
<dbReference type="Proteomes" id="UP000250235">
    <property type="component" value="Unassembled WGS sequence"/>
</dbReference>
<evidence type="ECO:0000256" key="1">
    <source>
        <dbReference type="SAM" id="MobiDB-lite"/>
    </source>
</evidence>
<dbReference type="AlphaFoldDB" id="A0A2Z7BID1"/>
<accession>A0A2Z7BID1</accession>
<evidence type="ECO:0000313" key="3">
    <source>
        <dbReference type="Proteomes" id="UP000250235"/>
    </source>
</evidence>
<gene>
    <name evidence="2" type="ORF">F511_12817</name>
</gene>